<reference evidence="2 3" key="1">
    <citation type="submission" date="2019-01" db="EMBL/GenBank/DDBJ databases">
        <authorList>
            <person name="Chen W.-M."/>
        </authorList>
    </citation>
    <scope>NUCLEOTIDE SEQUENCE [LARGE SCALE GENOMIC DNA]</scope>
    <source>
        <strain evidence="2 3">BBQ-12</strain>
    </source>
</reference>
<feature type="signal peptide" evidence="1">
    <location>
        <begin position="1"/>
        <end position="22"/>
    </location>
</feature>
<protein>
    <recommendedName>
        <fullName evidence="4">DUF4595 domain-containing protein</fullName>
    </recommendedName>
</protein>
<evidence type="ECO:0000313" key="2">
    <source>
        <dbReference type="EMBL" id="RVT77719.1"/>
    </source>
</evidence>
<evidence type="ECO:0000256" key="1">
    <source>
        <dbReference type="SAM" id="SignalP"/>
    </source>
</evidence>
<feature type="chain" id="PRO_5019196537" description="DUF4595 domain-containing protein" evidence="1">
    <location>
        <begin position="23"/>
        <end position="256"/>
    </location>
</feature>
<name>A0A437KZ28_9FLAO</name>
<organism evidence="2 3">
    <name type="scientific">Flavobacterium sufflavum</name>
    <dbReference type="NCBI Taxonomy" id="1921138"/>
    <lineage>
        <taxon>Bacteria</taxon>
        <taxon>Pseudomonadati</taxon>
        <taxon>Bacteroidota</taxon>
        <taxon>Flavobacteriia</taxon>
        <taxon>Flavobacteriales</taxon>
        <taxon>Flavobacteriaceae</taxon>
        <taxon>Flavobacterium</taxon>
    </lineage>
</organism>
<dbReference type="OrthoDB" id="1330101at2"/>
<keyword evidence="3" id="KW-1185">Reference proteome</keyword>
<dbReference type="PROSITE" id="PS51257">
    <property type="entry name" value="PROKAR_LIPOPROTEIN"/>
    <property type="match status" value="1"/>
</dbReference>
<sequence length="256" mass="29625">MKKLIRIFFFILIVSLFLTSCSNDKDEKGKNFIKIVESTENGISENTVFTYHENQIISSDNSKEKIDYTYDNELITKIVKYNKQTQLSTTLEYTYLDEKLVKAKSVNNYVIYYTYNVDATVSYEKYKIDSQNQERKVSHGTLFFRSKNLIKDERFFDNVSEGVISGSKTTFEYDTYNNPYLSISGFDKLLDRAALVSKNNALITIVETTVVNGDETITSANIYRNTFKYDADDYPTEQVSEASIGNPNYSKIQYLY</sequence>
<dbReference type="EMBL" id="SACJ01000003">
    <property type="protein sequence ID" value="RVT77719.1"/>
    <property type="molecule type" value="Genomic_DNA"/>
</dbReference>
<dbReference type="AlphaFoldDB" id="A0A437KZ28"/>
<keyword evidence="1" id="KW-0732">Signal</keyword>
<gene>
    <name evidence="2" type="ORF">EOD40_07940</name>
</gene>
<dbReference type="RefSeq" id="WP_128194348.1">
    <property type="nucleotide sequence ID" value="NZ_SACJ01000003.1"/>
</dbReference>
<comment type="caution">
    <text evidence="2">The sequence shown here is derived from an EMBL/GenBank/DDBJ whole genome shotgun (WGS) entry which is preliminary data.</text>
</comment>
<evidence type="ECO:0000313" key="3">
    <source>
        <dbReference type="Proteomes" id="UP000285211"/>
    </source>
</evidence>
<proteinExistence type="predicted"/>
<evidence type="ECO:0008006" key="4">
    <source>
        <dbReference type="Google" id="ProtNLM"/>
    </source>
</evidence>
<accession>A0A437KZ28</accession>
<dbReference type="Proteomes" id="UP000285211">
    <property type="component" value="Unassembled WGS sequence"/>
</dbReference>